<dbReference type="SUPFAM" id="SSF51735">
    <property type="entry name" value="NAD(P)-binding Rossmann-fold domains"/>
    <property type="match status" value="1"/>
</dbReference>
<dbReference type="CDD" id="cd05271">
    <property type="entry name" value="NDUFA9_like_SDR_a"/>
    <property type="match status" value="1"/>
</dbReference>
<reference evidence="2 3" key="1">
    <citation type="submission" date="2022-06" db="EMBL/GenBank/DDBJ databases">
        <title>Rhizosaccharibacter gen. nov. sp. nov. KSS12, endophytic bacteria isolated from sugarcane.</title>
        <authorList>
            <person name="Pitiwittayakul N."/>
        </authorList>
    </citation>
    <scope>NUCLEOTIDE SEQUENCE [LARGE SCALE GENOMIC DNA]</scope>
    <source>
        <strain evidence="2 3">KSS12</strain>
    </source>
</reference>
<comment type="caution">
    <text evidence="2">The sequence shown here is derived from an EMBL/GenBank/DDBJ whole genome shotgun (WGS) entry which is preliminary data.</text>
</comment>
<dbReference type="Gene3D" id="3.40.50.720">
    <property type="entry name" value="NAD(P)-binding Rossmann-like Domain"/>
    <property type="match status" value="1"/>
</dbReference>
<organism evidence="2 3">
    <name type="scientific">Rhizosaccharibacter radicis</name>
    <dbReference type="NCBI Taxonomy" id="2782605"/>
    <lineage>
        <taxon>Bacteria</taxon>
        <taxon>Pseudomonadati</taxon>
        <taxon>Pseudomonadota</taxon>
        <taxon>Alphaproteobacteria</taxon>
        <taxon>Acetobacterales</taxon>
        <taxon>Acetobacteraceae</taxon>
        <taxon>Rhizosaccharibacter</taxon>
    </lineage>
</organism>
<proteinExistence type="predicted"/>
<feature type="domain" description="NAD-dependent epimerase/dehydratase" evidence="1">
    <location>
        <begin position="8"/>
        <end position="211"/>
    </location>
</feature>
<sequence>MTTRSVATVFGGSGFLGRYVVRRLAAQGHVVRVAVRRTAPAAAMRPLGQVGQIVPLHASLGDQATVARAVEGASVVVNLVGILAESRKGDFDRLHAEGAERIARTAANAGVAQLVQVSAIGADPDSPSAYGRSKAAGEAAVRAAFPSATILRPSLVFGPEDDFFNRFGGIARLAPVMPVFCGDTRMQPVYVGDVADAVHRVLTTPDAAGGLFELGGPRVWKFREIIRFILEQTHRRRRMVDVPMGLARLQASFLEHVPGKPLTRDQLAMLGRDNVVADGAAGLEALGIAPTPLELVVPAYLARYRPGGGKREIPE</sequence>
<dbReference type="RefSeq" id="WP_422919037.1">
    <property type="nucleotide sequence ID" value="NZ_JAMZEJ010000003.1"/>
</dbReference>
<evidence type="ECO:0000313" key="2">
    <source>
        <dbReference type="EMBL" id="MCQ8240304.1"/>
    </source>
</evidence>
<protein>
    <submittedName>
        <fullName evidence="2">Complex I NDUFA9 subunit family protein</fullName>
    </submittedName>
</protein>
<dbReference type="PANTHER" id="PTHR12126:SF11">
    <property type="entry name" value="NADH DEHYDROGENASE [UBIQUINONE] 1 ALPHA SUBCOMPLEX SUBUNIT 9, MITOCHONDRIAL"/>
    <property type="match status" value="1"/>
</dbReference>
<dbReference type="PANTHER" id="PTHR12126">
    <property type="entry name" value="NADH-UBIQUINONE OXIDOREDUCTASE 39 KDA SUBUNIT-RELATED"/>
    <property type="match status" value="1"/>
</dbReference>
<name>A0ABT1VVD8_9PROT</name>
<evidence type="ECO:0000313" key="3">
    <source>
        <dbReference type="Proteomes" id="UP001524547"/>
    </source>
</evidence>
<accession>A0ABT1VVD8</accession>
<dbReference type="InterPro" id="IPR051207">
    <property type="entry name" value="ComplexI_NDUFA9_subunit"/>
</dbReference>
<keyword evidence="3" id="KW-1185">Reference proteome</keyword>
<dbReference type="EMBL" id="JAMZEJ010000003">
    <property type="protein sequence ID" value="MCQ8240304.1"/>
    <property type="molecule type" value="Genomic_DNA"/>
</dbReference>
<dbReference type="Proteomes" id="UP001524547">
    <property type="component" value="Unassembled WGS sequence"/>
</dbReference>
<dbReference type="InterPro" id="IPR036291">
    <property type="entry name" value="NAD(P)-bd_dom_sf"/>
</dbReference>
<dbReference type="Pfam" id="PF01370">
    <property type="entry name" value="Epimerase"/>
    <property type="match status" value="1"/>
</dbReference>
<evidence type="ECO:0000259" key="1">
    <source>
        <dbReference type="Pfam" id="PF01370"/>
    </source>
</evidence>
<gene>
    <name evidence="2" type="ORF">NFI88_05535</name>
</gene>
<dbReference type="InterPro" id="IPR001509">
    <property type="entry name" value="Epimerase_deHydtase"/>
</dbReference>